<name>A0A918UT36_9ACTN</name>
<reference evidence="1" key="2">
    <citation type="submission" date="2020-09" db="EMBL/GenBank/DDBJ databases">
        <authorList>
            <person name="Sun Q."/>
            <person name="Ohkuma M."/>
        </authorList>
    </citation>
    <scope>NUCLEOTIDE SEQUENCE</scope>
    <source>
        <strain evidence="1">JCM 4815</strain>
    </source>
</reference>
<accession>A0A918UT36</accession>
<organism evidence="1 2">
    <name type="scientific">Streptomyces poonensis</name>
    <dbReference type="NCBI Taxonomy" id="68255"/>
    <lineage>
        <taxon>Bacteria</taxon>
        <taxon>Bacillati</taxon>
        <taxon>Actinomycetota</taxon>
        <taxon>Actinomycetes</taxon>
        <taxon>Kitasatosporales</taxon>
        <taxon>Streptomycetaceae</taxon>
        <taxon>Streptomyces</taxon>
    </lineage>
</organism>
<dbReference type="RefSeq" id="WP_189864723.1">
    <property type="nucleotide sequence ID" value="NZ_BMVW01000016.1"/>
</dbReference>
<dbReference type="Proteomes" id="UP000622166">
    <property type="component" value="Unassembled WGS sequence"/>
</dbReference>
<evidence type="ECO:0000313" key="1">
    <source>
        <dbReference type="EMBL" id="GGZ32025.1"/>
    </source>
</evidence>
<keyword evidence="2" id="KW-1185">Reference proteome</keyword>
<gene>
    <name evidence="1" type="ORF">GCM10010365_60890</name>
</gene>
<dbReference type="EMBL" id="BMVW01000016">
    <property type="protein sequence ID" value="GGZ32025.1"/>
    <property type="molecule type" value="Genomic_DNA"/>
</dbReference>
<reference evidence="1" key="1">
    <citation type="journal article" date="2014" name="Int. J. Syst. Evol. Microbiol.">
        <title>Complete genome sequence of Corynebacterium casei LMG S-19264T (=DSM 44701T), isolated from a smear-ripened cheese.</title>
        <authorList>
            <consortium name="US DOE Joint Genome Institute (JGI-PGF)"/>
            <person name="Walter F."/>
            <person name="Albersmeier A."/>
            <person name="Kalinowski J."/>
            <person name="Ruckert C."/>
        </authorList>
    </citation>
    <scope>NUCLEOTIDE SEQUENCE</scope>
    <source>
        <strain evidence="1">JCM 4815</strain>
    </source>
</reference>
<comment type="caution">
    <text evidence="1">The sequence shown here is derived from an EMBL/GenBank/DDBJ whole genome shotgun (WGS) entry which is preliminary data.</text>
</comment>
<sequence>MTAATADLGTHVPKARARARVLASPAWSRLPGEDRYAHRSGVEPAYRTNQQVRRSGLCLSCWMRGSEPDILVRDGGGLRPTEGWWDEVVHITATVFDGLRFGAPSAR</sequence>
<evidence type="ECO:0000313" key="2">
    <source>
        <dbReference type="Proteomes" id="UP000622166"/>
    </source>
</evidence>
<proteinExistence type="predicted"/>
<protein>
    <submittedName>
        <fullName evidence="1">Uncharacterized protein</fullName>
    </submittedName>
</protein>
<dbReference type="AlphaFoldDB" id="A0A918UT36"/>